<dbReference type="STRING" id="46506.AA415_02642"/>
<protein>
    <submittedName>
        <fullName evidence="2">Uncharacterized protein</fullName>
    </submittedName>
</protein>
<accession>A0A120A138</accession>
<gene>
    <name evidence="2" type="ORF">AA415_02642</name>
</gene>
<evidence type="ECO:0000313" key="3">
    <source>
        <dbReference type="Proteomes" id="UP000056419"/>
    </source>
</evidence>
<name>A0A120A138_BACSE</name>
<evidence type="ECO:0000256" key="1">
    <source>
        <dbReference type="SAM" id="MobiDB-lite"/>
    </source>
</evidence>
<evidence type="ECO:0000313" key="2">
    <source>
        <dbReference type="EMBL" id="KWR52964.1"/>
    </source>
</evidence>
<dbReference type="EMBL" id="LRGC01000016">
    <property type="protein sequence ID" value="KWR52964.1"/>
    <property type="molecule type" value="Genomic_DNA"/>
</dbReference>
<feature type="compositionally biased region" description="Basic residues" evidence="1">
    <location>
        <begin position="1"/>
        <end position="12"/>
    </location>
</feature>
<dbReference type="AlphaFoldDB" id="A0A120A138"/>
<sequence>MKATRQSKKSKSSKKEGGKQKGYSLKKFDETRIGFLMKHEAPIEYKLLMDVCEFLKYSKPPPELIEHIGYASQDTFFRKTKYWRCLKDYRKYGLRPPYAVVTNKNKELYYIHIRINKYIY</sequence>
<dbReference type="Proteomes" id="UP000056419">
    <property type="component" value="Unassembled WGS sequence"/>
</dbReference>
<comment type="caution">
    <text evidence="2">The sequence shown here is derived from an EMBL/GenBank/DDBJ whole genome shotgun (WGS) entry which is preliminary data.</text>
</comment>
<reference evidence="2 3" key="1">
    <citation type="journal article" date="2016" name="BMC Genomics">
        <title>Type VI secretion systems of human gut Bacteroidales segregate into three genetic architectures, two of which are contained on mobile genetic elements.</title>
        <authorList>
            <person name="Coyne M.J."/>
            <person name="Roelofs K.G."/>
            <person name="Comstock L.E."/>
        </authorList>
    </citation>
    <scope>NUCLEOTIDE SEQUENCE [LARGE SCALE GENOMIC DNA]</scope>
    <source>
        <strain evidence="2 3">CL09T03C01</strain>
    </source>
</reference>
<dbReference type="RefSeq" id="WP_060386288.1">
    <property type="nucleotide sequence ID" value="NZ_JADMRQ010000021.1"/>
</dbReference>
<keyword evidence="3" id="KW-1185">Reference proteome</keyword>
<organism evidence="2 3">
    <name type="scientific">Bacteroides stercoris</name>
    <dbReference type="NCBI Taxonomy" id="46506"/>
    <lineage>
        <taxon>Bacteria</taxon>
        <taxon>Pseudomonadati</taxon>
        <taxon>Bacteroidota</taxon>
        <taxon>Bacteroidia</taxon>
        <taxon>Bacteroidales</taxon>
        <taxon>Bacteroidaceae</taxon>
        <taxon>Bacteroides</taxon>
    </lineage>
</organism>
<feature type="region of interest" description="Disordered" evidence="1">
    <location>
        <begin position="1"/>
        <end position="23"/>
    </location>
</feature>
<proteinExistence type="predicted"/>